<organism evidence="2 3">
    <name type="scientific">Halocatena marina</name>
    <dbReference type="NCBI Taxonomy" id="2934937"/>
    <lineage>
        <taxon>Archaea</taxon>
        <taxon>Methanobacteriati</taxon>
        <taxon>Methanobacteriota</taxon>
        <taxon>Stenosarchaea group</taxon>
        <taxon>Halobacteria</taxon>
        <taxon>Halobacteriales</taxon>
        <taxon>Natronomonadaceae</taxon>
        <taxon>Halocatena</taxon>
    </lineage>
</organism>
<feature type="compositionally biased region" description="Acidic residues" evidence="1">
    <location>
        <begin position="13"/>
        <end position="25"/>
    </location>
</feature>
<comment type="caution">
    <text evidence="2">The sequence shown here is derived from an EMBL/GenBank/DDBJ whole genome shotgun (WGS) entry which is preliminary data.</text>
</comment>
<dbReference type="EMBL" id="JBHTAX010000004">
    <property type="protein sequence ID" value="MFC7192277.1"/>
    <property type="molecule type" value="Genomic_DNA"/>
</dbReference>
<name>A0ABD5YTR4_9EURY</name>
<dbReference type="RefSeq" id="WP_264556324.1">
    <property type="nucleotide sequence ID" value="NZ_CP109980.1"/>
</dbReference>
<evidence type="ECO:0000256" key="1">
    <source>
        <dbReference type="SAM" id="MobiDB-lite"/>
    </source>
</evidence>
<keyword evidence="3" id="KW-1185">Reference proteome</keyword>
<sequence>MTAIEPSEHTIDELENEIETIDDPDELQSMFKAEADNKDRKGAKVLIERRLSEVEDGEEESEATTDTDSGMDESDFADREADLIAIRNRVREVAADLIGRDLDGISSIRREEDNWTVVVNLVERHSVPDTQDIIGRYEVHLDSDGEITGYHRLSRYRRSYTDYEGWC</sequence>
<proteinExistence type="predicted"/>
<accession>A0ABD5YTR4</accession>
<gene>
    <name evidence="2" type="ORF">ACFQL7_22305</name>
</gene>
<feature type="region of interest" description="Disordered" evidence="1">
    <location>
        <begin position="1"/>
        <end position="25"/>
    </location>
</feature>
<dbReference type="Proteomes" id="UP001596417">
    <property type="component" value="Unassembled WGS sequence"/>
</dbReference>
<dbReference type="InterPro" id="IPR008634">
    <property type="entry name" value="Gas-vesicle_GvpO"/>
</dbReference>
<feature type="region of interest" description="Disordered" evidence="1">
    <location>
        <begin position="49"/>
        <end position="77"/>
    </location>
</feature>
<reference evidence="2 3" key="1">
    <citation type="journal article" date="2019" name="Int. J. Syst. Evol. Microbiol.">
        <title>The Global Catalogue of Microorganisms (GCM) 10K type strain sequencing project: providing services to taxonomists for standard genome sequencing and annotation.</title>
        <authorList>
            <consortium name="The Broad Institute Genomics Platform"/>
            <consortium name="The Broad Institute Genome Sequencing Center for Infectious Disease"/>
            <person name="Wu L."/>
            <person name="Ma J."/>
        </authorList>
    </citation>
    <scope>NUCLEOTIDE SEQUENCE [LARGE SCALE GENOMIC DNA]</scope>
    <source>
        <strain evidence="2 3">RDMS1</strain>
    </source>
</reference>
<evidence type="ECO:0000313" key="3">
    <source>
        <dbReference type="Proteomes" id="UP001596417"/>
    </source>
</evidence>
<feature type="compositionally biased region" description="Basic and acidic residues" evidence="1">
    <location>
        <begin position="1"/>
        <end position="12"/>
    </location>
</feature>
<evidence type="ECO:0000313" key="2">
    <source>
        <dbReference type="EMBL" id="MFC7192277.1"/>
    </source>
</evidence>
<protein>
    <submittedName>
        <fullName evidence="2">Gas vesicle protein</fullName>
    </submittedName>
</protein>
<dbReference type="GeneID" id="76201949"/>
<feature type="compositionally biased region" description="Acidic residues" evidence="1">
    <location>
        <begin position="54"/>
        <end position="75"/>
    </location>
</feature>
<dbReference type="AlphaFoldDB" id="A0ABD5YTR4"/>
<dbReference type="Pfam" id="PF05800">
    <property type="entry name" value="GvpO"/>
    <property type="match status" value="1"/>
</dbReference>